<dbReference type="SUPFAM" id="SSF48371">
    <property type="entry name" value="ARM repeat"/>
    <property type="match status" value="1"/>
</dbReference>
<organism evidence="2 3">
    <name type="scientific">Protopolystoma xenopodis</name>
    <dbReference type="NCBI Taxonomy" id="117903"/>
    <lineage>
        <taxon>Eukaryota</taxon>
        <taxon>Metazoa</taxon>
        <taxon>Spiralia</taxon>
        <taxon>Lophotrochozoa</taxon>
        <taxon>Platyhelminthes</taxon>
        <taxon>Monogenea</taxon>
        <taxon>Polyopisthocotylea</taxon>
        <taxon>Polystomatidea</taxon>
        <taxon>Polystomatidae</taxon>
        <taxon>Protopolystoma</taxon>
    </lineage>
</organism>
<accession>A0A448WAE0</accession>
<feature type="domain" description="Formin FH3" evidence="1">
    <location>
        <begin position="1"/>
        <end position="87"/>
    </location>
</feature>
<sequence>MQFINIVVHSTENINLRVYLQYGFHLLGLDDFLKCLQARPGDRLNRHIEAYLANRVDCGVLLDDAEAKEAAQSERDRLVADLAELRRTSEERITQVKVALWSSDSF</sequence>
<gene>
    <name evidence="2" type="ORF">PXEA_LOCUS272</name>
</gene>
<dbReference type="InterPro" id="IPR016024">
    <property type="entry name" value="ARM-type_fold"/>
</dbReference>
<name>A0A448WAE0_9PLAT</name>
<dbReference type="InterPro" id="IPR010472">
    <property type="entry name" value="FH3_dom"/>
</dbReference>
<evidence type="ECO:0000259" key="1">
    <source>
        <dbReference type="Pfam" id="PF06367"/>
    </source>
</evidence>
<dbReference type="GO" id="GO:0016477">
    <property type="term" value="P:cell migration"/>
    <property type="evidence" value="ECO:0007669"/>
    <property type="project" value="TreeGrafter"/>
</dbReference>
<dbReference type="Proteomes" id="UP000784294">
    <property type="component" value="Unassembled WGS sequence"/>
</dbReference>
<dbReference type="PANTHER" id="PTHR45857">
    <property type="entry name" value="FORMIN-LIKE PROTEIN"/>
    <property type="match status" value="1"/>
</dbReference>
<evidence type="ECO:0000313" key="3">
    <source>
        <dbReference type="Proteomes" id="UP000784294"/>
    </source>
</evidence>
<dbReference type="PANTHER" id="PTHR45857:SF4">
    <property type="entry name" value="FORMIN-LIKE PROTEIN"/>
    <property type="match status" value="1"/>
</dbReference>
<dbReference type="GO" id="GO:0005829">
    <property type="term" value="C:cytosol"/>
    <property type="evidence" value="ECO:0007669"/>
    <property type="project" value="TreeGrafter"/>
</dbReference>
<dbReference type="GO" id="GO:0051015">
    <property type="term" value="F:actin filament binding"/>
    <property type="evidence" value="ECO:0007669"/>
    <property type="project" value="TreeGrafter"/>
</dbReference>
<reference evidence="2" key="1">
    <citation type="submission" date="2018-11" db="EMBL/GenBank/DDBJ databases">
        <authorList>
            <consortium name="Pathogen Informatics"/>
        </authorList>
    </citation>
    <scope>NUCLEOTIDE SEQUENCE</scope>
</reference>
<evidence type="ECO:0000313" key="2">
    <source>
        <dbReference type="EMBL" id="VEL06832.1"/>
    </source>
</evidence>
<dbReference type="AlphaFoldDB" id="A0A448WAE0"/>
<dbReference type="EMBL" id="CAAALY010000482">
    <property type="protein sequence ID" value="VEL06832.1"/>
    <property type="molecule type" value="Genomic_DNA"/>
</dbReference>
<dbReference type="InterPro" id="IPR011989">
    <property type="entry name" value="ARM-like"/>
</dbReference>
<dbReference type="Gene3D" id="1.25.10.10">
    <property type="entry name" value="Leucine-rich Repeat Variant"/>
    <property type="match status" value="1"/>
</dbReference>
<keyword evidence="3" id="KW-1185">Reference proteome</keyword>
<proteinExistence type="predicted"/>
<dbReference type="InterPro" id="IPR043592">
    <property type="entry name" value="FMNL_animal"/>
</dbReference>
<protein>
    <recommendedName>
        <fullName evidence="1">Formin FH3 domain-containing protein</fullName>
    </recommendedName>
</protein>
<dbReference type="Pfam" id="PF06367">
    <property type="entry name" value="Drf_FH3"/>
    <property type="match status" value="1"/>
</dbReference>
<comment type="caution">
    <text evidence="2">The sequence shown here is derived from an EMBL/GenBank/DDBJ whole genome shotgun (WGS) entry which is preliminary data.</text>
</comment>
<dbReference type="OrthoDB" id="1668162at2759"/>
<dbReference type="GO" id="GO:0008360">
    <property type="term" value="P:regulation of cell shape"/>
    <property type="evidence" value="ECO:0007669"/>
    <property type="project" value="TreeGrafter"/>
</dbReference>
<dbReference type="GO" id="GO:0030866">
    <property type="term" value="P:cortical actin cytoskeleton organization"/>
    <property type="evidence" value="ECO:0007669"/>
    <property type="project" value="TreeGrafter"/>
</dbReference>